<keyword evidence="2" id="KW-1185">Reference proteome</keyword>
<evidence type="ECO:0000313" key="1">
    <source>
        <dbReference type="EMBL" id="PIA62530.1"/>
    </source>
</evidence>
<dbReference type="Proteomes" id="UP000230069">
    <property type="component" value="Unassembled WGS sequence"/>
</dbReference>
<dbReference type="AlphaFoldDB" id="A0A2G5F3K6"/>
<dbReference type="InParanoid" id="A0A2G5F3K6"/>
<reference evidence="1 2" key="1">
    <citation type="submission" date="2017-09" db="EMBL/GenBank/DDBJ databases">
        <title>WGS assembly of Aquilegia coerulea Goldsmith.</title>
        <authorList>
            <person name="Hodges S."/>
            <person name="Kramer E."/>
            <person name="Nordborg M."/>
            <person name="Tomkins J."/>
            <person name="Borevitz J."/>
            <person name="Derieg N."/>
            <person name="Yan J."/>
            <person name="Mihaltcheva S."/>
            <person name="Hayes R.D."/>
            <person name="Rokhsar D."/>
        </authorList>
    </citation>
    <scope>NUCLEOTIDE SEQUENCE [LARGE SCALE GENOMIC DNA]</scope>
    <source>
        <strain evidence="2">cv. Goldsmith</strain>
    </source>
</reference>
<name>A0A2G5F3K6_AQUCA</name>
<gene>
    <name evidence="1" type="ORF">AQUCO_00200503v1</name>
</gene>
<dbReference type="EMBL" id="KZ305019">
    <property type="protein sequence ID" value="PIA62530.1"/>
    <property type="molecule type" value="Genomic_DNA"/>
</dbReference>
<organism evidence="1 2">
    <name type="scientific">Aquilegia coerulea</name>
    <name type="common">Rocky mountain columbine</name>
    <dbReference type="NCBI Taxonomy" id="218851"/>
    <lineage>
        <taxon>Eukaryota</taxon>
        <taxon>Viridiplantae</taxon>
        <taxon>Streptophyta</taxon>
        <taxon>Embryophyta</taxon>
        <taxon>Tracheophyta</taxon>
        <taxon>Spermatophyta</taxon>
        <taxon>Magnoliopsida</taxon>
        <taxon>Ranunculales</taxon>
        <taxon>Ranunculaceae</taxon>
        <taxon>Thalictroideae</taxon>
        <taxon>Aquilegia</taxon>
    </lineage>
</organism>
<dbReference type="OrthoDB" id="8119704at2759"/>
<evidence type="ECO:0000313" key="2">
    <source>
        <dbReference type="Proteomes" id="UP000230069"/>
    </source>
</evidence>
<sequence>MLEDEMTIIRYRSQFAQIMIGDSSRFLFSMTADVSSGEFISNEITYSFSKCISKDISMNIFTFSSCKYTAYKFYWTHYNVY</sequence>
<accession>A0A2G5F3K6</accession>
<proteinExistence type="predicted"/>
<protein>
    <submittedName>
        <fullName evidence="1">Uncharacterized protein</fullName>
    </submittedName>
</protein>